<keyword evidence="1" id="KW-0732">Signal</keyword>
<evidence type="ECO:0000256" key="1">
    <source>
        <dbReference type="SAM" id="SignalP"/>
    </source>
</evidence>
<sequence length="191" mass="21679">MNGLLLLLSEFLAFVVVCFADPVAACGCCDRPRYRQLLSSLESTPASLYIDDARLCHFPSSWDRADFQASNSPYSSYDHSTVASCTSHQQILHHQPPELDNIFSPTQPAYHHFSASSFPHPFHLVHQQPVVSPEAATVVIPSLGFTATIDVPSQREFQLRECRRKHVTDLHPEEPPWWTYMRRNRDTDESA</sequence>
<evidence type="ECO:0000313" key="2">
    <source>
        <dbReference type="EMBL" id="KAK8960408.1"/>
    </source>
</evidence>
<dbReference type="Proteomes" id="UP001412067">
    <property type="component" value="Unassembled WGS sequence"/>
</dbReference>
<dbReference type="EMBL" id="JBBWWR010000010">
    <property type="protein sequence ID" value="KAK8960408.1"/>
    <property type="molecule type" value="Genomic_DNA"/>
</dbReference>
<accession>A0ABR2M8N3</accession>
<name>A0ABR2M8N3_9ASPA</name>
<keyword evidence="3" id="KW-1185">Reference proteome</keyword>
<feature type="signal peptide" evidence="1">
    <location>
        <begin position="1"/>
        <end position="20"/>
    </location>
</feature>
<reference evidence="2 3" key="1">
    <citation type="journal article" date="2022" name="Nat. Plants">
        <title>Genomes of leafy and leafless Platanthera orchids illuminate the evolution of mycoheterotrophy.</title>
        <authorList>
            <person name="Li M.H."/>
            <person name="Liu K.W."/>
            <person name="Li Z."/>
            <person name="Lu H.C."/>
            <person name="Ye Q.L."/>
            <person name="Zhang D."/>
            <person name="Wang J.Y."/>
            <person name="Li Y.F."/>
            <person name="Zhong Z.M."/>
            <person name="Liu X."/>
            <person name="Yu X."/>
            <person name="Liu D.K."/>
            <person name="Tu X.D."/>
            <person name="Liu B."/>
            <person name="Hao Y."/>
            <person name="Liao X.Y."/>
            <person name="Jiang Y.T."/>
            <person name="Sun W.H."/>
            <person name="Chen J."/>
            <person name="Chen Y.Q."/>
            <person name="Ai Y."/>
            <person name="Zhai J.W."/>
            <person name="Wu S.S."/>
            <person name="Zhou Z."/>
            <person name="Hsiao Y.Y."/>
            <person name="Wu W.L."/>
            <person name="Chen Y.Y."/>
            <person name="Lin Y.F."/>
            <person name="Hsu J.L."/>
            <person name="Li C.Y."/>
            <person name="Wang Z.W."/>
            <person name="Zhao X."/>
            <person name="Zhong W.Y."/>
            <person name="Ma X.K."/>
            <person name="Ma L."/>
            <person name="Huang J."/>
            <person name="Chen G.Z."/>
            <person name="Huang M.Z."/>
            <person name="Huang L."/>
            <person name="Peng D.H."/>
            <person name="Luo Y.B."/>
            <person name="Zou S.Q."/>
            <person name="Chen S.P."/>
            <person name="Lan S."/>
            <person name="Tsai W.C."/>
            <person name="Van de Peer Y."/>
            <person name="Liu Z.J."/>
        </authorList>
    </citation>
    <scope>NUCLEOTIDE SEQUENCE [LARGE SCALE GENOMIC DNA]</scope>
    <source>
        <strain evidence="2">Lor288</strain>
    </source>
</reference>
<feature type="chain" id="PRO_5047053994" evidence="1">
    <location>
        <begin position="21"/>
        <end position="191"/>
    </location>
</feature>
<gene>
    <name evidence="2" type="ORF">KSP40_PGU003806</name>
</gene>
<protein>
    <submittedName>
        <fullName evidence="2">Uncharacterized protein</fullName>
    </submittedName>
</protein>
<evidence type="ECO:0000313" key="3">
    <source>
        <dbReference type="Proteomes" id="UP001412067"/>
    </source>
</evidence>
<organism evidence="2 3">
    <name type="scientific">Platanthera guangdongensis</name>
    <dbReference type="NCBI Taxonomy" id="2320717"/>
    <lineage>
        <taxon>Eukaryota</taxon>
        <taxon>Viridiplantae</taxon>
        <taxon>Streptophyta</taxon>
        <taxon>Embryophyta</taxon>
        <taxon>Tracheophyta</taxon>
        <taxon>Spermatophyta</taxon>
        <taxon>Magnoliopsida</taxon>
        <taxon>Liliopsida</taxon>
        <taxon>Asparagales</taxon>
        <taxon>Orchidaceae</taxon>
        <taxon>Orchidoideae</taxon>
        <taxon>Orchideae</taxon>
        <taxon>Orchidinae</taxon>
        <taxon>Platanthera</taxon>
    </lineage>
</organism>
<comment type="caution">
    <text evidence="2">The sequence shown here is derived from an EMBL/GenBank/DDBJ whole genome shotgun (WGS) entry which is preliminary data.</text>
</comment>
<proteinExistence type="predicted"/>